<gene>
    <name evidence="2" type="ORF">LVIROSA_LOCUS6339</name>
</gene>
<feature type="compositionally biased region" description="Pro residues" evidence="1">
    <location>
        <begin position="148"/>
        <end position="162"/>
    </location>
</feature>
<accession>A0AAU9LXZ8</accession>
<feature type="compositionally biased region" description="Low complexity" evidence="1">
    <location>
        <begin position="60"/>
        <end position="85"/>
    </location>
</feature>
<protein>
    <submittedName>
        <fullName evidence="2">Uncharacterized protein</fullName>
    </submittedName>
</protein>
<feature type="compositionally biased region" description="Polar residues" evidence="1">
    <location>
        <begin position="102"/>
        <end position="112"/>
    </location>
</feature>
<dbReference type="AlphaFoldDB" id="A0AAU9LXZ8"/>
<feature type="region of interest" description="Disordered" evidence="1">
    <location>
        <begin position="1"/>
        <end position="112"/>
    </location>
</feature>
<evidence type="ECO:0000313" key="3">
    <source>
        <dbReference type="Proteomes" id="UP001157418"/>
    </source>
</evidence>
<proteinExistence type="predicted"/>
<evidence type="ECO:0000256" key="1">
    <source>
        <dbReference type="SAM" id="MobiDB-lite"/>
    </source>
</evidence>
<sequence length="355" mass="38896">MLQQKFAIPIEQSTALAATKTSPDQPNPSPRSNNNNGNRGGRGRGNNNTGRGGNQGRGNWGSQQWNYNYNRNNRGGRGSSRTRGPFRGGNSNGRGILPTPTHMGSSLGQSQPKNVEHVVNQSSGDVYLQPNITINQREVQRSTVGQPPCTPNPLSPPTPETPTRPIKNRTHHQYPIVNSNNQVRFSPGDVTESSIATPVAFPSSPPTPDVSSPASPVLSEPATPSRESPDDLNPVLKTVFIISVCNNQLLNWIESELLWTFSFIPGVASVLPPVVAKLHAIKDKYMAATPPDSSRIKAKPWDLSFASVWNSIIWLMLLNFFSTIVTSTAQSYLKKEHEKEMAILKKKLVRQHDTN</sequence>
<organism evidence="2 3">
    <name type="scientific">Lactuca virosa</name>
    <dbReference type="NCBI Taxonomy" id="75947"/>
    <lineage>
        <taxon>Eukaryota</taxon>
        <taxon>Viridiplantae</taxon>
        <taxon>Streptophyta</taxon>
        <taxon>Embryophyta</taxon>
        <taxon>Tracheophyta</taxon>
        <taxon>Spermatophyta</taxon>
        <taxon>Magnoliopsida</taxon>
        <taxon>eudicotyledons</taxon>
        <taxon>Gunneridae</taxon>
        <taxon>Pentapetalae</taxon>
        <taxon>asterids</taxon>
        <taxon>campanulids</taxon>
        <taxon>Asterales</taxon>
        <taxon>Asteraceae</taxon>
        <taxon>Cichorioideae</taxon>
        <taxon>Cichorieae</taxon>
        <taxon>Lactucinae</taxon>
        <taxon>Lactuca</taxon>
    </lineage>
</organism>
<feature type="region of interest" description="Disordered" evidence="1">
    <location>
        <begin position="140"/>
        <end position="230"/>
    </location>
</feature>
<dbReference type="EMBL" id="CAKMRJ010000113">
    <property type="protein sequence ID" value="CAH1418760.1"/>
    <property type="molecule type" value="Genomic_DNA"/>
</dbReference>
<feature type="compositionally biased region" description="Gly residues" evidence="1">
    <location>
        <begin position="38"/>
        <end position="59"/>
    </location>
</feature>
<comment type="caution">
    <text evidence="2">The sequence shown here is derived from an EMBL/GenBank/DDBJ whole genome shotgun (WGS) entry which is preliminary data.</text>
</comment>
<name>A0AAU9LXZ8_9ASTR</name>
<dbReference type="Proteomes" id="UP001157418">
    <property type="component" value="Unassembled WGS sequence"/>
</dbReference>
<evidence type="ECO:0000313" key="2">
    <source>
        <dbReference type="EMBL" id="CAH1418760.1"/>
    </source>
</evidence>
<reference evidence="2 3" key="1">
    <citation type="submission" date="2022-01" db="EMBL/GenBank/DDBJ databases">
        <authorList>
            <person name="Xiong W."/>
            <person name="Schranz E."/>
        </authorList>
    </citation>
    <scope>NUCLEOTIDE SEQUENCE [LARGE SCALE GENOMIC DNA]</scope>
</reference>
<feature type="compositionally biased region" description="Polar residues" evidence="1">
    <location>
        <begin position="11"/>
        <end position="24"/>
    </location>
</feature>
<keyword evidence="3" id="KW-1185">Reference proteome</keyword>